<feature type="repeat" description="RCC1" evidence="2">
    <location>
        <begin position="321"/>
        <end position="377"/>
    </location>
</feature>
<feature type="domain" description="Inositol phosphatase" evidence="3">
    <location>
        <begin position="879"/>
        <end position="979"/>
    </location>
</feature>
<dbReference type="InterPro" id="IPR058923">
    <property type="entry name" value="RCC1-like_dom"/>
</dbReference>
<feature type="repeat" description="RCC1" evidence="2">
    <location>
        <begin position="268"/>
        <end position="320"/>
    </location>
</feature>
<dbReference type="PROSITE" id="PS50012">
    <property type="entry name" value="RCC1_3"/>
    <property type="match status" value="8"/>
</dbReference>
<dbReference type="STRING" id="670386.D3BQF9"/>
<feature type="repeat" description="RCC1" evidence="2">
    <location>
        <begin position="112"/>
        <end position="162"/>
    </location>
</feature>
<dbReference type="Gene3D" id="2.130.10.30">
    <property type="entry name" value="Regulator of chromosome condensation 1/beta-lactamase-inhibitor protein II"/>
    <property type="match status" value="4"/>
</dbReference>
<dbReference type="GeneID" id="31365615"/>
<name>D3BQF9_HETP5</name>
<keyword evidence="6" id="KW-1185">Reference proteome</keyword>
<reference evidence="5 6" key="1">
    <citation type="journal article" date="2011" name="Genome Res.">
        <title>Phylogeny-wide analysis of social amoeba genomes highlights ancient origins for complex intercellular communication.</title>
        <authorList>
            <person name="Heidel A.J."/>
            <person name="Lawal H.M."/>
            <person name="Felder M."/>
            <person name="Schilde C."/>
            <person name="Helps N.R."/>
            <person name="Tunggal B."/>
            <person name="Rivero F."/>
            <person name="John U."/>
            <person name="Schleicher M."/>
            <person name="Eichinger L."/>
            <person name="Platzer M."/>
            <person name="Noegel A.A."/>
            <person name="Schaap P."/>
            <person name="Gloeckner G."/>
        </authorList>
    </citation>
    <scope>NUCLEOTIDE SEQUENCE [LARGE SCALE GENOMIC DNA]</scope>
    <source>
        <strain evidence="6">ATCC 26659 / Pp 5 / PN500</strain>
    </source>
</reference>
<dbReference type="InParanoid" id="D3BQF9"/>
<protein>
    <submittedName>
        <fullName evidence="5">Uncharacterized protein</fullName>
    </submittedName>
</protein>
<dbReference type="PANTHER" id="PTHR22870">
    <property type="entry name" value="REGULATOR OF CHROMOSOME CONDENSATION"/>
    <property type="match status" value="1"/>
</dbReference>
<dbReference type="Pfam" id="PF00415">
    <property type="entry name" value="RCC1"/>
    <property type="match status" value="2"/>
</dbReference>
<feature type="repeat" description="RCC1" evidence="2">
    <location>
        <begin position="163"/>
        <end position="214"/>
    </location>
</feature>
<accession>D3BQF9</accession>
<evidence type="ECO:0000313" key="5">
    <source>
        <dbReference type="EMBL" id="EFA76379.1"/>
    </source>
</evidence>
<dbReference type="OMA" id="WVMYSIN"/>
<comment type="caution">
    <text evidence="5">The sequence shown here is derived from an EMBL/GenBank/DDBJ whole genome shotgun (WGS) entry which is preliminary data.</text>
</comment>
<dbReference type="Pfam" id="PF12456">
    <property type="entry name" value="hSac2"/>
    <property type="match status" value="1"/>
</dbReference>
<evidence type="ECO:0000256" key="2">
    <source>
        <dbReference type="PROSITE-ProRule" id="PRU00235"/>
    </source>
</evidence>
<sequence length="1110" mass="121682">MSVNSIWSCGSGVGSGLSKNSVVPGESDVYKQALANFGEKPIVQSVACATETTYMVIGGVVSACGVGMVGSQTRSTYNTPTPIAPLDKSKAKSVVCNTHQSKNFIFVLMEDGSLFTIGNSNDFRTGLGSEIDIMTPRFVDGFDSPVHQVVVGVCHSVAITVSGGIYFWGRPFGYRGELFTTPTRFPKYEKILNSQTKLKQIVAGDSFTLFLTDDGQLYGVGDQEVAHCLDSTRDLETDQPVLLEFKDNGQVSQVTCGDSHVVILTDDGRVLSWGLNKNGALGINMVTYDHAQLKPMFIDALPKSIYIHSSYYSNFVITESGDVFSWGYNVKGSLGTNHTRNLITPEKVVGLPTAVEADIRISAFATCESYTLFLMTSNLNGQIPEIVGKVDLKEYQGKQLPRYPDIPEWMANPDITDPKVLSTGSIFGTGNEVDHSMVIFRNTKNLDDKGKPISVAVGSKCSYAVYEDGAMYAWGNGYALGQGTETICKEPSRLWDLDMVKVVQCVACIDDVAFAITDRGSVYGWGKAINYIQGTGQEADSVHPRMLEGFQTGIKKLAVSGTHCLALDKNGAIYAWGMGKALGNRNRSSTEKGPKKIQDQTFLAIDIAAGRNFSMMLTDSGHILSWGEGLQGQLGHGSNKFASLPTLIRDIPDKFVSIAAGPDYAAGVTLEGDVYMWGSKESELLDFINPSNTADFYDRPQKVPRFGTISTLECTSFNCFAISDKGSLFAWGNPHIGIGTGMKIKSPSRIESVQGAIVQQVAASDWQCLCLVSPTSTPVKKAPGMEIVLKEAATIISPPSTPLSMLSSELVGTKIAGAEEGDSVEDITQHEDYIKTLTDEVKFWKQIDQDMDISVWCGKIAEVKEFLNRPDSYHYPPNITQSITHSQKVIPAGERVIKGWIMYSINFKDYESDRIVLITTEAIHRLKYDWKTLSVIHDKVFPLKDIYKVKVGRFTNWNRTVSSSLRSKVYEKQVGIQIWFQNPSTWKPPSFIQPFKKNTKVPYITLRPAVNIEGSSADDQELICAEFGSALQCAIHAKRNGNKPITLLHKFSRDSPSKNNELPPFPVRKVEALQRFSGNGLLSFAHNKFIAKTHTGFVDPSTTTTTNNAK</sequence>
<evidence type="ECO:0000256" key="1">
    <source>
        <dbReference type="ARBA" id="ARBA00022737"/>
    </source>
</evidence>
<dbReference type="PRINTS" id="PR00633">
    <property type="entry name" value="RCCNDNSATION"/>
</dbReference>
<keyword evidence="1" id="KW-0677">Repeat</keyword>
<evidence type="ECO:0000259" key="4">
    <source>
        <dbReference type="Pfam" id="PF25390"/>
    </source>
</evidence>
<evidence type="ECO:0000313" key="6">
    <source>
        <dbReference type="Proteomes" id="UP000001396"/>
    </source>
</evidence>
<gene>
    <name evidence="5" type="ORF">PPL_10144</name>
</gene>
<dbReference type="EMBL" id="ADBJ01000047">
    <property type="protein sequence ID" value="EFA76379.1"/>
    <property type="molecule type" value="Genomic_DNA"/>
</dbReference>
<dbReference type="InterPro" id="IPR000408">
    <property type="entry name" value="Reg_chr_condens"/>
</dbReference>
<dbReference type="Pfam" id="PF13540">
    <property type="entry name" value="RCC1_2"/>
    <property type="match status" value="2"/>
</dbReference>
<dbReference type="InterPro" id="IPR051210">
    <property type="entry name" value="Ub_ligase/GEF_domain"/>
</dbReference>
<feature type="repeat" description="RCC1" evidence="2">
    <location>
        <begin position="520"/>
        <end position="570"/>
    </location>
</feature>
<dbReference type="RefSeq" id="XP_020428511.1">
    <property type="nucleotide sequence ID" value="XM_020580926.1"/>
</dbReference>
<dbReference type="InterPro" id="IPR022158">
    <property type="entry name" value="Inositol_phosphatase"/>
</dbReference>
<dbReference type="Pfam" id="PF25390">
    <property type="entry name" value="WD40_RLD"/>
    <property type="match status" value="1"/>
</dbReference>
<feature type="repeat" description="RCC1" evidence="2">
    <location>
        <begin position="621"/>
        <end position="671"/>
    </location>
</feature>
<dbReference type="InterPro" id="IPR009091">
    <property type="entry name" value="RCC1/BLIP-II"/>
</dbReference>
<feature type="domain" description="RCC1-like" evidence="4">
    <location>
        <begin position="428"/>
        <end position="767"/>
    </location>
</feature>
<proteinExistence type="predicted"/>
<feature type="repeat" description="RCC1" evidence="2">
    <location>
        <begin position="571"/>
        <end position="620"/>
    </location>
</feature>
<organism evidence="5 6">
    <name type="scientific">Heterostelium pallidum (strain ATCC 26659 / Pp 5 / PN500)</name>
    <name type="common">Cellular slime mold</name>
    <name type="synonym">Polysphondylium pallidum</name>
    <dbReference type="NCBI Taxonomy" id="670386"/>
    <lineage>
        <taxon>Eukaryota</taxon>
        <taxon>Amoebozoa</taxon>
        <taxon>Evosea</taxon>
        <taxon>Eumycetozoa</taxon>
        <taxon>Dictyostelia</taxon>
        <taxon>Acytosteliales</taxon>
        <taxon>Acytosteliaceae</taxon>
        <taxon>Heterostelium</taxon>
    </lineage>
</organism>
<dbReference type="Proteomes" id="UP000001396">
    <property type="component" value="Unassembled WGS sequence"/>
</dbReference>
<feature type="repeat" description="RCC1" evidence="2">
    <location>
        <begin position="215"/>
        <end position="267"/>
    </location>
</feature>
<dbReference type="AlphaFoldDB" id="D3BQF9"/>
<dbReference type="SUPFAM" id="SSF50985">
    <property type="entry name" value="RCC1/BLIP-II"/>
    <property type="match status" value="2"/>
</dbReference>
<evidence type="ECO:0000259" key="3">
    <source>
        <dbReference type="Pfam" id="PF12456"/>
    </source>
</evidence>
<dbReference type="PANTHER" id="PTHR22870:SF466">
    <property type="entry name" value="ANKYRIN REPEAT-CONTAINING PROTEIN"/>
    <property type="match status" value="1"/>
</dbReference>